<keyword evidence="3 15" id="KW-0547">Nucleotide-binding</keyword>
<evidence type="ECO:0000256" key="15">
    <source>
        <dbReference type="PROSITE-ProRule" id="PRU00560"/>
    </source>
</evidence>
<keyword evidence="8 15" id="KW-0067">ATP-binding</keyword>
<dbReference type="Proteomes" id="UP000316181">
    <property type="component" value="Unassembled WGS sequence"/>
</dbReference>
<comment type="caution">
    <text evidence="19">The sequence shown here is derived from an EMBL/GenBank/DDBJ whole genome shotgun (WGS) entry which is preliminary data.</text>
</comment>
<evidence type="ECO:0000259" key="18">
    <source>
        <dbReference type="PROSITE" id="PS51217"/>
    </source>
</evidence>
<keyword evidence="5 15" id="KW-0378">Hydrolase</keyword>
<evidence type="ECO:0000256" key="2">
    <source>
        <dbReference type="ARBA" id="ARBA00022722"/>
    </source>
</evidence>
<evidence type="ECO:0000256" key="12">
    <source>
        <dbReference type="ARBA" id="ARBA00034617"/>
    </source>
</evidence>
<evidence type="ECO:0000256" key="5">
    <source>
        <dbReference type="ARBA" id="ARBA00022801"/>
    </source>
</evidence>
<evidence type="ECO:0000256" key="11">
    <source>
        <dbReference type="ARBA" id="ARBA00023235"/>
    </source>
</evidence>
<dbReference type="PANTHER" id="PTHR11070">
    <property type="entry name" value="UVRD / RECB / PCRA DNA HELICASE FAMILY MEMBER"/>
    <property type="match status" value="1"/>
</dbReference>
<dbReference type="Pfam" id="PF00580">
    <property type="entry name" value="UvrD-helicase"/>
    <property type="match status" value="1"/>
</dbReference>
<feature type="domain" description="UvrD-like helicase C-terminal" evidence="18">
    <location>
        <begin position="349"/>
        <end position="646"/>
    </location>
</feature>
<evidence type="ECO:0000259" key="17">
    <source>
        <dbReference type="PROSITE" id="PS51198"/>
    </source>
</evidence>
<dbReference type="Gene3D" id="1.10.486.10">
    <property type="entry name" value="PCRA, domain 4"/>
    <property type="match status" value="1"/>
</dbReference>
<feature type="binding site" evidence="15">
    <location>
        <begin position="39"/>
        <end position="46"/>
    </location>
    <ligand>
        <name>ATP</name>
        <dbReference type="ChEBI" id="CHEBI:30616"/>
    </ligand>
</feature>
<feature type="region of interest" description="Disordered" evidence="16">
    <location>
        <begin position="825"/>
        <end position="866"/>
    </location>
</feature>
<evidence type="ECO:0000256" key="13">
    <source>
        <dbReference type="ARBA" id="ARBA00034808"/>
    </source>
</evidence>
<dbReference type="Gene3D" id="3.40.50.300">
    <property type="entry name" value="P-loop containing nucleotide triphosphate hydrolases"/>
    <property type="match status" value="3"/>
</dbReference>
<dbReference type="GO" id="GO:0005829">
    <property type="term" value="C:cytosol"/>
    <property type="evidence" value="ECO:0007669"/>
    <property type="project" value="TreeGrafter"/>
</dbReference>
<gene>
    <name evidence="19" type="ORF">FB389_0845</name>
</gene>
<dbReference type="EMBL" id="VFNV01000001">
    <property type="protein sequence ID" value="TQK76185.1"/>
    <property type="molecule type" value="Genomic_DNA"/>
</dbReference>
<dbReference type="GO" id="GO:0043138">
    <property type="term" value="F:3'-5' DNA helicase activity"/>
    <property type="evidence" value="ECO:0007669"/>
    <property type="project" value="UniProtKB-EC"/>
</dbReference>
<dbReference type="Pfam" id="PF12705">
    <property type="entry name" value="PDDEXK_1"/>
    <property type="match status" value="1"/>
</dbReference>
<evidence type="ECO:0000256" key="8">
    <source>
        <dbReference type="ARBA" id="ARBA00022840"/>
    </source>
</evidence>
<keyword evidence="4" id="KW-0227">DNA damage</keyword>
<dbReference type="AlphaFoldDB" id="A0A542SNR4"/>
<evidence type="ECO:0000256" key="7">
    <source>
        <dbReference type="ARBA" id="ARBA00022839"/>
    </source>
</evidence>
<dbReference type="InterPro" id="IPR027417">
    <property type="entry name" value="P-loop_NTPase"/>
</dbReference>
<evidence type="ECO:0000256" key="1">
    <source>
        <dbReference type="ARBA" id="ARBA00009922"/>
    </source>
</evidence>
<keyword evidence="9" id="KW-0238">DNA-binding</keyword>
<organism evidence="19 20">
    <name type="scientific">Rarobacter incanus</name>
    <dbReference type="NCBI Taxonomy" id="153494"/>
    <lineage>
        <taxon>Bacteria</taxon>
        <taxon>Bacillati</taxon>
        <taxon>Actinomycetota</taxon>
        <taxon>Actinomycetes</taxon>
        <taxon>Micrococcales</taxon>
        <taxon>Rarobacteraceae</taxon>
        <taxon>Rarobacter</taxon>
    </lineage>
</organism>
<dbReference type="InterPro" id="IPR014016">
    <property type="entry name" value="UvrD-like_ATP-bd"/>
</dbReference>
<comment type="catalytic activity">
    <reaction evidence="12">
        <text>Couples ATP hydrolysis with the unwinding of duplex DNA by translocating in the 3'-5' direction.</text>
        <dbReference type="EC" id="5.6.2.4"/>
    </reaction>
</comment>
<dbReference type="Gene3D" id="3.90.320.10">
    <property type="match status" value="1"/>
</dbReference>
<dbReference type="Pfam" id="PF13361">
    <property type="entry name" value="UvrD_C"/>
    <property type="match status" value="2"/>
</dbReference>
<accession>A0A542SNR4</accession>
<dbReference type="GO" id="GO:0000725">
    <property type="term" value="P:recombinational repair"/>
    <property type="evidence" value="ECO:0007669"/>
    <property type="project" value="TreeGrafter"/>
</dbReference>
<dbReference type="InterPro" id="IPR000212">
    <property type="entry name" value="DNA_helicase_UvrD/REP"/>
</dbReference>
<dbReference type="InterPro" id="IPR038726">
    <property type="entry name" value="PDDEXK_AddAB-type"/>
</dbReference>
<evidence type="ECO:0000256" key="4">
    <source>
        <dbReference type="ARBA" id="ARBA00022763"/>
    </source>
</evidence>
<keyword evidence="7" id="KW-0269">Exonuclease</keyword>
<dbReference type="CDD" id="cd17932">
    <property type="entry name" value="DEXQc_UvrD"/>
    <property type="match status" value="1"/>
</dbReference>
<dbReference type="InterPro" id="IPR013986">
    <property type="entry name" value="DExx_box_DNA_helicase_dom_sf"/>
</dbReference>
<dbReference type="GO" id="GO:0004527">
    <property type="term" value="F:exonuclease activity"/>
    <property type="evidence" value="ECO:0007669"/>
    <property type="project" value="UniProtKB-KW"/>
</dbReference>
<dbReference type="EC" id="5.6.2.4" evidence="13"/>
<keyword evidence="2" id="KW-0540">Nuclease</keyword>
<dbReference type="PROSITE" id="PS51198">
    <property type="entry name" value="UVRD_HELICASE_ATP_BIND"/>
    <property type="match status" value="1"/>
</dbReference>
<evidence type="ECO:0000256" key="9">
    <source>
        <dbReference type="ARBA" id="ARBA00023125"/>
    </source>
</evidence>
<evidence type="ECO:0000313" key="20">
    <source>
        <dbReference type="Proteomes" id="UP000316181"/>
    </source>
</evidence>
<name>A0A542SNR4_9MICO</name>
<keyword evidence="11" id="KW-0413">Isomerase</keyword>
<dbReference type="GO" id="GO:0033202">
    <property type="term" value="C:DNA helicase complex"/>
    <property type="evidence" value="ECO:0007669"/>
    <property type="project" value="TreeGrafter"/>
</dbReference>
<dbReference type="InterPro" id="IPR014017">
    <property type="entry name" value="DNA_helicase_UvrD-like_C"/>
</dbReference>
<dbReference type="RefSeq" id="WP_142111500.1">
    <property type="nucleotide sequence ID" value="NZ_BAAATB010000002.1"/>
</dbReference>
<dbReference type="GO" id="GO:0005524">
    <property type="term" value="F:ATP binding"/>
    <property type="evidence" value="ECO:0007669"/>
    <property type="project" value="UniProtKB-UniRule"/>
</dbReference>
<keyword evidence="6 15" id="KW-0347">Helicase</keyword>
<evidence type="ECO:0000256" key="14">
    <source>
        <dbReference type="ARBA" id="ARBA00048988"/>
    </source>
</evidence>
<feature type="compositionally biased region" description="Low complexity" evidence="16">
    <location>
        <begin position="853"/>
        <end position="866"/>
    </location>
</feature>
<keyword evidence="10" id="KW-0234">DNA repair</keyword>
<dbReference type="PROSITE" id="PS51217">
    <property type="entry name" value="UVRD_HELICASE_CTER"/>
    <property type="match status" value="1"/>
</dbReference>
<protein>
    <recommendedName>
        <fullName evidence="13">DNA 3'-5' helicase</fullName>
        <ecNumber evidence="13">5.6.2.4</ecNumber>
    </recommendedName>
</protein>
<proteinExistence type="inferred from homology"/>
<dbReference type="SUPFAM" id="SSF52540">
    <property type="entry name" value="P-loop containing nucleoside triphosphate hydrolases"/>
    <property type="match status" value="1"/>
</dbReference>
<feature type="domain" description="UvrD-like helicase ATP-binding" evidence="17">
    <location>
        <begin position="18"/>
        <end position="348"/>
    </location>
</feature>
<evidence type="ECO:0000256" key="3">
    <source>
        <dbReference type="ARBA" id="ARBA00022741"/>
    </source>
</evidence>
<evidence type="ECO:0000256" key="6">
    <source>
        <dbReference type="ARBA" id="ARBA00022806"/>
    </source>
</evidence>
<sequence>MNEKTLSASRIATILGLPQPTGEQIEVIEAPLDPVIVVAGAGSGKTETMAARVVWLIANRKVAADEILGLTFTKKAASELAHRIDRRLAALRARTTGTAAMASLADRPTVSTYNAYAGSLVSEHGLRIGIEPDATLLTDAGIWQITSRLVETWPHDLQTTKAVSSVVAAVMKLESSLTEHLCDPRQAQRWLEDAVEAIDALPLGPRRRVLAKDVASLRESLRLRAALIDIAMALRAEKNNAGALSFGDQIALAARIAATCPDVAAIERSRFKAVLLDEYQDTSYAQVTMLTSLFGNGHSVMAVGDPHQSIYGWRGASASSLARFRDQFASANGQRATALTLSTSWRNDSAILEAANAVARPLRDSLTTVSVPRLAPRAGALPGSVDWNWSQTSLAEADAIATWIKDHWLPGGTTSAAVLCRARRDFVPIAQSLEAAGIPIEIVGLGGLLDVPEVADVIALLTVAHDPSRGDAVARLLLGPRFNIGPADVGGLRDAARCLDAAAEIRGGERHTLIEALDWLVRQAQLPSRVRMSQTGRLRLTELGRMVQELRTYLGHGLPEILHRAEEILGVDLQVVINRGGGPARVHLDALSQVASGFAASTPDATVGSFLSWLAVAQAEERGLDRPVADPDPGAVQLITVHGAKGLEWDSVAVAGLAIGSFPSVDYREKEPTSAGWLVGEGNLPYPLRGDAKDLPAFNLVADDAVEMAQNIAEFRLAAGVTAEYEERRLAYVALTRARSSLLVSGAGWRQGRKSPAPPSPFLEEIVDLGLADQLAGSAPLGDSPATNPLDDGVEIGWWPRIGTNEQDAAGTLRLARAVTEEMSGFPGGEAATGSSPQDGASAKSAAKCEDSAAPQPGAGAAGLVDGLGARDPADLDRDPRVAQWLATVLLAESAASASPHVETAGMPDHMSASALVSFAKDPQAARLNWLRPVPARPSARATTGTRVHQWIEQHYAVPVMLDIDETDLYQGVGDDNEMLHLTANFLASRWADLTPVALEYPVETTVGGISIRTRIDAIFRDPDRPDGDIVIDWKTGKPSLTAEELRSRSLQLAIYRIAWSRASGKPLDQVGAAFVYLLTGETKRVADLPDEREIAEILARSARY</sequence>
<dbReference type="InterPro" id="IPR011604">
    <property type="entry name" value="PDDEXK-like_dom_sf"/>
</dbReference>
<evidence type="ECO:0000256" key="16">
    <source>
        <dbReference type="SAM" id="MobiDB-lite"/>
    </source>
</evidence>
<dbReference type="PANTHER" id="PTHR11070:SF55">
    <property type="entry name" value="DNA 3'-5' HELICASE"/>
    <property type="match status" value="1"/>
</dbReference>
<keyword evidence="20" id="KW-1185">Reference proteome</keyword>
<reference evidence="19 20" key="1">
    <citation type="submission" date="2019-06" db="EMBL/GenBank/DDBJ databases">
        <title>Sequencing the genomes of 1000 actinobacteria strains.</title>
        <authorList>
            <person name="Klenk H.-P."/>
        </authorList>
    </citation>
    <scope>NUCLEOTIDE SEQUENCE [LARGE SCALE GENOMIC DNA]</scope>
    <source>
        <strain evidence="19 20">DSM 10596</strain>
    </source>
</reference>
<comment type="similarity">
    <text evidence="1">Belongs to the helicase family. UvrD subfamily.</text>
</comment>
<dbReference type="Gene3D" id="1.10.10.160">
    <property type="match status" value="1"/>
</dbReference>
<dbReference type="GO" id="GO:0003677">
    <property type="term" value="F:DNA binding"/>
    <property type="evidence" value="ECO:0007669"/>
    <property type="project" value="UniProtKB-KW"/>
</dbReference>
<comment type="catalytic activity">
    <reaction evidence="14">
        <text>ATP + H2O = ADP + phosphate + H(+)</text>
        <dbReference type="Rhea" id="RHEA:13065"/>
        <dbReference type="ChEBI" id="CHEBI:15377"/>
        <dbReference type="ChEBI" id="CHEBI:15378"/>
        <dbReference type="ChEBI" id="CHEBI:30616"/>
        <dbReference type="ChEBI" id="CHEBI:43474"/>
        <dbReference type="ChEBI" id="CHEBI:456216"/>
        <dbReference type="EC" id="5.6.2.4"/>
    </reaction>
</comment>
<evidence type="ECO:0000256" key="10">
    <source>
        <dbReference type="ARBA" id="ARBA00023204"/>
    </source>
</evidence>
<evidence type="ECO:0000313" key="19">
    <source>
        <dbReference type="EMBL" id="TQK76185.1"/>
    </source>
</evidence>
<dbReference type="OrthoDB" id="4812256at2"/>